<evidence type="ECO:0000313" key="1">
    <source>
        <dbReference type="EMBL" id="MBD5806993.1"/>
    </source>
</evidence>
<keyword evidence="2" id="KW-1185">Reference proteome</keyword>
<protein>
    <submittedName>
        <fullName evidence="1">Uncharacterized protein</fullName>
    </submittedName>
</protein>
<reference evidence="1 2" key="1">
    <citation type="submission" date="2018-07" db="EMBL/GenBank/DDBJ databases">
        <title>Phylogenomic Insights into understanding Host Adaptation of Lactobacillus reuteri by a novel species, Lactobacillus spp. M31.</title>
        <authorList>
            <person name="Sharma S."/>
            <person name="Patil P."/>
            <person name="Korpole S."/>
            <person name="Patil P.B."/>
        </authorList>
    </citation>
    <scope>NUCLEOTIDE SEQUENCE [LARGE SCALE GENOMIC DNA]</scope>
    <source>
        <strain evidence="1 2">M31</strain>
    </source>
</reference>
<organism evidence="1 2">
    <name type="scientific">Limosilactobacillus walteri</name>
    <dbReference type="NCBI Taxonomy" id="2268022"/>
    <lineage>
        <taxon>Bacteria</taxon>
        <taxon>Bacillati</taxon>
        <taxon>Bacillota</taxon>
        <taxon>Bacilli</taxon>
        <taxon>Lactobacillales</taxon>
        <taxon>Lactobacillaceae</taxon>
        <taxon>Limosilactobacillus</taxon>
    </lineage>
</organism>
<comment type="caution">
    <text evidence="1">The sequence shown here is derived from an EMBL/GenBank/DDBJ whole genome shotgun (WGS) entry which is preliminary data.</text>
</comment>
<proteinExistence type="predicted"/>
<dbReference type="Proteomes" id="UP000704341">
    <property type="component" value="Unassembled WGS sequence"/>
</dbReference>
<gene>
    <name evidence="1" type="ORF">DTK66_07790</name>
</gene>
<dbReference type="EMBL" id="QORN01000029">
    <property type="protein sequence ID" value="MBD5806993.1"/>
    <property type="molecule type" value="Genomic_DNA"/>
</dbReference>
<accession>A0ABR8P8E3</accession>
<dbReference type="RefSeq" id="WP_172467646.1">
    <property type="nucleotide sequence ID" value="NZ_QORN01000029.1"/>
</dbReference>
<name>A0ABR8P8E3_9LACO</name>
<evidence type="ECO:0000313" key="2">
    <source>
        <dbReference type="Proteomes" id="UP000704341"/>
    </source>
</evidence>
<sequence>MIYYNPSDMEEALHDDEVEIEALKKDLQFEKNFNELQKLSDQINNLCREFNLGLKDLKNNPPDDTFMPKWHELQDLKPYPVNDY</sequence>